<dbReference type="AlphaFoldDB" id="A0A1G9F8N5"/>
<dbReference type="EMBL" id="FNEK01000056">
    <property type="protein sequence ID" value="SDK84553.1"/>
    <property type="molecule type" value="Genomic_DNA"/>
</dbReference>
<proteinExistence type="predicted"/>
<feature type="transmembrane region" description="Helical" evidence="4">
    <location>
        <begin position="128"/>
        <end position="151"/>
    </location>
</feature>
<evidence type="ECO:0000256" key="1">
    <source>
        <dbReference type="ARBA" id="ARBA00022692"/>
    </source>
</evidence>
<sequence length="438" mass="45268">MFRHLSTLMAASFFVNLANAAITTMVGVFVARNGGTQAELSLIAAAYSLGFALGCLATPTQAARIGIIRVFAAAAAVATISIIGMDMADSALSWAALRFVMGASIAAVLAVSDTWINQSAPSGSRGKVIAAYSIVLGLASTVSQLVFLWMGNDADQLVLVFAILMNLSVVVIATTPAAQPEVKRPTGKAGALSLPSVSAGVGSFASGFTVAAMISIVPFYLTTSGVPVGQVAMVIMTIYLGRLLFQWPIGALSDKFDRRLVMAGLTLPILLFAVTLIALGPQEGKYLMGENGQIWKVVALVASLAIGASIYPMYSVASALAFDRAEEGRLITVSTTLLVIYSAGSISGPLAVMGLTPVFGDNALPVAFIAVNATLIGVALLRSRQVEAPEETVTARVIPVGSLEMVQTAGKIAEAEVEALAKEQGSAQVDEPQQEPAA</sequence>
<keyword evidence="8" id="KW-1185">Reference proteome</keyword>
<dbReference type="PANTHER" id="PTHR23521">
    <property type="entry name" value="TRANSPORTER MFS SUPERFAMILY"/>
    <property type="match status" value="1"/>
</dbReference>
<dbReference type="PROSITE" id="PS50850">
    <property type="entry name" value="MFS"/>
    <property type="match status" value="1"/>
</dbReference>
<protein>
    <submittedName>
        <fullName evidence="7">Major Facilitator Superfamily protein</fullName>
    </submittedName>
</protein>
<dbReference type="RefSeq" id="WP_093161554.1">
    <property type="nucleotide sequence ID" value="NZ_FNEK01000056.1"/>
</dbReference>
<dbReference type="Gene3D" id="1.20.1250.20">
    <property type="entry name" value="MFS general substrate transporter like domains"/>
    <property type="match status" value="2"/>
</dbReference>
<dbReference type="GO" id="GO:0005886">
    <property type="term" value="C:plasma membrane"/>
    <property type="evidence" value="ECO:0007669"/>
    <property type="project" value="TreeGrafter"/>
</dbReference>
<dbReference type="SUPFAM" id="SSF103473">
    <property type="entry name" value="MFS general substrate transporter"/>
    <property type="match status" value="1"/>
</dbReference>
<feature type="transmembrane region" description="Helical" evidence="4">
    <location>
        <begin position="199"/>
        <end position="221"/>
    </location>
</feature>
<name>A0A1G9F8N5_9RHOB</name>
<feature type="transmembrane region" description="Helical" evidence="4">
    <location>
        <begin position="157"/>
        <end position="178"/>
    </location>
</feature>
<keyword evidence="1 4" id="KW-0812">Transmembrane</keyword>
<evidence type="ECO:0000256" key="2">
    <source>
        <dbReference type="ARBA" id="ARBA00022989"/>
    </source>
</evidence>
<evidence type="ECO:0000256" key="4">
    <source>
        <dbReference type="SAM" id="Phobius"/>
    </source>
</evidence>
<evidence type="ECO:0000313" key="7">
    <source>
        <dbReference type="EMBL" id="SDK84553.1"/>
    </source>
</evidence>
<feature type="transmembrane region" description="Helical" evidence="4">
    <location>
        <begin position="91"/>
        <end position="116"/>
    </location>
</feature>
<gene>
    <name evidence="7" type="ORF">SAMN04488026_105610</name>
</gene>
<dbReference type="CDD" id="cd17477">
    <property type="entry name" value="MFS_YcaD_like"/>
    <property type="match status" value="1"/>
</dbReference>
<feature type="chain" id="PRO_5011615250" evidence="5">
    <location>
        <begin position="21"/>
        <end position="438"/>
    </location>
</feature>
<keyword evidence="2 4" id="KW-1133">Transmembrane helix</keyword>
<evidence type="ECO:0000313" key="8">
    <source>
        <dbReference type="Proteomes" id="UP000199382"/>
    </source>
</evidence>
<reference evidence="7 8" key="1">
    <citation type="submission" date="2016-10" db="EMBL/GenBank/DDBJ databases">
        <authorList>
            <person name="de Groot N.N."/>
        </authorList>
    </citation>
    <scope>NUCLEOTIDE SEQUENCE [LARGE SCALE GENOMIC DNA]</scope>
    <source>
        <strain evidence="7 8">DSM 25294</strain>
    </source>
</reference>
<dbReference type="OrthoDB" id="9810614at2"/>
<dbReference type="InterPro" id="IPR011701">
    <property type="entry name" value="MFS"/>
</dbReference>
<feature type="transmembrane region" description="Helical" evidence="4">
    <location>
        <begin position="299"/>
        <end position="322"/>
    </location>
</feature>
<feature type="transmembrane region" description="Helical" evidence="4">
    <location>
        <begin position="363"/>
        <end position="381"/>
    </location>
</feature>
<feature type="transmembrane region" description="Helical" evidence="4">
    <location>
        <begin position="66"/>
        <end position="85"/>
    </location>
</feature>
<keyword evidence="5" id="KW-0732">Signal</keyword>
<dbReference type="Proteomes" id="UP000199382">
    <property type="component" value="Unassembled WGS sequence"/>
</dbReference>
<dbReference type="InterPro" id="IPR020846">
    <property type="entry name" value="MFS_dom"/>
</dbReference>
<evidence type="ECO:0000256" key="3">
    <source>
        <dbReference type="ARBA" id="ARBA00023136"/>
    </source>
</evidence>
<keyword evidence="3 4" id="KW-0472">Membrane</keyword>
<dbReference type="InterPro" id="IPR047200">
    <property type="entry name" value="MFS_YcaD-like"/>
</dbReference>
<dbReference type="InterPro" id="IPR036259">
    <property type="entry name" value="MFS_trans_sf"/>
</dbReference>
<accession>A0A1G9F8N5</accession>
<dbReference type="PANTHER" id="PTHR23521:SF3">
    <property type="entry name" value="MFS TRANSPORTER"/>
    <property type="match status" value="1"/>
</dbReference>
<evidence type="ECO:0000259" key="6">
    <source>
        <dbReference type="PROSITE" id="PS50850"/>
    </source>
</evidence>
<dbReference type="GO" id="GO:0022857">
    <property type="term" value="F:transmembrane transporter activity"/>
    <property type="evidence" value="ECO:0007669"/>
    <property type="project" value="InterPro"/>
</dbReference>
<feature type="signal peptide" evidence="5">
    <location>
        <begin position="1"/>
        <end position="20"/>
    </location>
</feature>
<organism evidence="7 8">
    <name type="scientific">Aliiruegeria lutimaris</name>
    <dbReference type="NCBI Taxonomy" id="571298"/>
    <lineage>
        <taxon>Bacteria</taxon>
        <taxon>Pseudomonadati</taxon>
        <taxon>Pseudomonadota</taxon>
        <taxon>Alphaproteobacteria</taxon>
        <taxon>Rhodobacterales</taxon>
        <taxon>Roseobacteraceae</taxon>
        <taxon>Aliiruegeria</taxon>
    </lineage>
</organism>
<feature type="domain" description="Major facilitator superfamily (MFS) profile" evidence="6">
    <location>
        <begin position="195"/>
        <end position="438"/>
    </location>
</feature>
<feature type="transmembrane region" description="Helical" evidence="4">
    <location>
        <begin position="260"/>
        <end position="279"/>
    </location>
</feature>
<feature type="transmembrane region" description="Helical" evidence="4">
    <location>
        <begin position="329"/>
        <end position="351"/>
    </location>
</feature>
<dbReference type="Pfam" id="PF07690">
    <property type="entry name" value="MFS_1"/>
    <property type="match status" value="2"/>
</dbReference>
<feature type="transmembrane region" description="Helical" evidence="4">
    <location>
        <begin position="227"/>
        <end position="248"/>
    </location>
</feature>
<feature type="transmembrane region" description="Helical" evidence="4">
    <location>
        <begin position="40"/>
        <end position="59"/>
    </location>
</feature>
<evidence type="ECO:0000256" key="5">
    <source>
        <dbReference type="SAM" id="SignalP"/>
    </source>
</evidence>